<keyword evidence="3 10" id="KW-0812">Transmembrane</keyword>
<dbReference type="SUPFAM" id="SSF81321">
    <property type="entry name" value="Family A G protein-coupled receptor-like"/>
    <property type="match status" value="1"/>
</dbReference>
<evidence type="ECO:0000256" key="7">
    <source>
        <dbReference type="ARBA" id="ARBA00023170"/>
    </source>
</evidence>
<keyword evidence="8" id="KW-0807">Transducer</keyword>
<dbReference type="PROSITE" id="PS50262">
    <property type="entry name" value="G_PROTEIN_RECEP_F1_2"/>
    <property type="match status" value="1"/>
</dbReference>
<feature type="region of interest" description="Disordered" evidence="9">
    <location>
        <begin position="283"/>
        <end position="313"/>
    </location>
</feature>
<dbReference type="GO" id="GO:0007218">
    <property type="term" value="P:neuropeptide signaling pathway"/>
    <property type="evidence" value="ECO:0007669"/>
    <property type="project" value="TreeGrafter"/>
</dbReference>
<reference evidence="12 13" key="1">
    <citation type="submission" date="2020-06" db="EMBL/GenBank/DDBJ databases">
        <authorList>
            <person name="Li R."/>
            <person name="Bekaert M."/>
        </authorList>
    </citation>
    <scope>NUCLEOTIDE SEQUENCE [LARGE SCALE GENOMIC DNA]</scope>
    <source>
        <strain evidence="13">wild</strain>
    </source>
</reference>
<organism evidence="12 13">
    <name type="scientific">Mytilus coruscus</name>
    <name type="common">Sea mussel</name>
    <dbReference type="NCBI Taxonomy" id="42192"/>
    <lineage>
        <taxon>Eukaryota</taxon>
        <taxon>Metazoa</taxon>
        <taxon>Spiralia</taxon>
        <taxon>Lophotrochozoa</taxon>
        <taxon>Mollusca</taxon>
        <taxon>Bivalvia</taxon>
        <taxon>Autobranchia</taxon>
        <taxon>Pteriomorphia</taxon>
        <taxon>Mytilida</taxon>
        <taxon>Mytiloidea</taxon>
        <taxon>Mytilidae</taxon>
        <taxon>Mytilinae</taxon>
        <taxon>Mytilus</taxon>
    </lineage>
</organism>
<dbReference type="GO" id="GO:0008528">
    <property type="term" value="F:G protein-coupled peptide receptor activity"/>
    <property type="evidence" value="ECO:0007669"/>
    <property type="project" value="TreeGrafter"/>
</dbReference>
<evidence type="ECO:0000256" key="4">
    <source>
        <dbReference type="ARBA" id="ARBA00022989"/>
    </source>
</evidence>
<feature type="compositionally biased region" description="Polar residues" evidence="9">
    <location>
        <begin position="366"/>
        <end position="384"/>
    </location>
</feature>
<evidence type="ECO:0000259" key="11">
    <source>
        <dbReference type="PROSITE" id="PS50262"/>
    </source>
</evidence>
<dbReference type="InterPro" id="IPR000276">
    <property type="entry name" value="GPCR_Rhodpsn"/>
</dbReference>
<evidence type="ECO:0000256" key="9">
    <source>
        <dbReference type="SAM" id="MobiDB-lite"/>
    </source>
</evidence>
<keyword evidence="2" id="KW-1003">Cell membrane</keyword>
<dbReference type="EMBL" id="CACVKT020000522">
    <property type="protein sequence ID" value="CAC5359885.1"/>
    <property type="molecule type" value="Genomic_DNA"/>
</dbReference>
<dbReference type="OrthoDB" id="6107768at2759"/>
<evidence type="ECO:0000256" key="6">
    <source>
        <dbReference type="ARBA" id="ARBA00023136"/>
    </source>
</evidence>
<keyword evidence="5" id="KW-0297">G-protein coupled receptor</keyword>
<feature type="transmembrane region" description="Helical" evidence="10">
    <location>
        <begin position="71"/>
        <end position="96"/>
    </location>
</feature>
<evidence type="ECO:0000313" key="12">
    <source>
        <dbReference type="EMBL" id="CAC5359885.1"/>
    </source>
</evidence>
<feature type="domain" description="G-protein coupled receptors family 1 profile" evidence="11">
    <location>
        <begin position="51"/>
        <end position="165"/>
    </location>
</feature>
<dbReference type="InterPro" id="IPR017452">
    <property type="entry name" value="GPCR_Rhodpsn_7TM"/>
</dbReference>
<keyword evidence="13" id="KW-1185">Reference proteome</keyword>
<feature type="compositionally biased region" description="Basic and acidic residues" evidence="9">
    <location>
        <begin position="385"/>
        <end position="408"/>
    </location>
</feature>
<keyword evidence="7" id="KW-0675">Receptor</keyword>
<evidence type="ECO:0000256" key="3">
    <source>
        <dbReference type="ARBA" id="ARBA00022692"/>
    </source>
</evidence>
<gene>
    <name evidence="12" type="ORF">MCOR_2579</name>
</gene>
<comment type="subcellular location">
    <subcellularLocation>
        <location evidence="1">Cell membrane</location>
        <topology evidence="1">Multi-pass membrane protein</topology>
    </subcellularLocation>
</comment>
<evidence type="ECO:0000313" key="13">
    <source>
        <dbReference type="Proteomes" id="UP000507470"/>
    </source>
</evidence>
<protein>
    <recommendedName>
        <fullName evidence="11">G-protein coupled receptors family 1 profile domain-containing protein</fullName>
    </recommendedName>
</protein>
<dbReference type="GO" id="GO:0005886">
    <property type="term" value="C:plasma membrane"/>
    <property type="evidence" value="ECO:0007669"/>
    <property type="project" value="UniProtKB-SubCell"/>
</dbReference>
<feature type="transmembrane region" description="Helical" evidence="10">
    <location>
        <begin position="150"/>
        <end position="173"/>
    </location>
</feature>
<evidence type="ECO:0000256" key="8">
    <source>
        <dbReference type="ARBA" id="ARBA00023224"/>
    </source>
</evidence>
<keyword evidence="4 10" id="KW-1133">Transmembrane helix</keyword>
<feature type="region of interest" description="Disordered" evidence="9">
    <location>
        <begin position="366"/>
        <end position="408"/>
    </location>
</feature>
<keyword evidence="6 10" id="KW-0472">Membrane</keyword>
<evidence type="ECO:0000256" key="1">
    <source>
        <dbReference type="ARBA" id="ARBA00004651"/>
    </source>
</evidence>
<evidence type="ECO:0000256" key="2">
    <source>
        <dbReference type="ARBA" id="ARBA00022475"/>
    </source>
</evidence>
<dbReference type="Gene3D" id="1.20.1070.10">
    <property type="entry name" value="Rhodopsin 7-helix transmembrane proteins"/>
    <property type="match status" value="1"/>
</dbReference>
<dbReference type="AlphaFoldDB" id="A0A6J8A0P1"/>
<accession>A0A6J8A0P1</accession>
<evidence type="ECO:0000256" key="10">
    <source>
        <dbReference type="SAM" id="Phobius"/>
    </source>
</evidence>
<dbReference type="Proteomes" id="UP000507470">
    <property type="component" value="Unassembled WGS sequence"/>
</dbReference>
<dbReference type="PANTHER" id="PTHR24230:SF75">
    <property type="entry name" value="RELAXIN FAMILY PEPTIDE RECEPTOR 3"/>
    <property type="match status" value="1"/>
</dbReference>
<evidence type="ECO:0000256" key="5">
    <source>
        <dbReference type="ARBA" id="ARBA00023040"/>
    </source>
</evidence>
<dbReference type="PANTHER" id="PTHR24230">
    <property type="entry name" value="G-PROTEIN COUPLED RECEPTOR"/>
    <property type="match status" value="1"/>
</dbReference>
<name>A0A6J8A0P1_MYTCO</name>
<feature type="compositionally biased region" description="Polar residues" evidence="9">
    <location>
        <begin position="294"/>
        <end position="304"/>
    </location>
</feature>
<feature type="transmembrane region" description="Helical" evidence="10">
    <location>
        <begin position="34"/>
        <end position="59"/>
    </location>
</feature>
<dbReference type="CDD" id="cd00637">
    <property type="entry name" value="7tm_classA_rhodopsin-like"/>
    <property type="match status" value="1"/>
</dbReference>
<feature type="transmembrane region" description="Helical" evidence="10">
    <location>
        <begin position="108"/>
        <end position="129"/>
    </location>
</feature>
<proteinExistence type="predicted"/>
<dbReference type="Pfam" id="PF00001">
    <property type="entry name" value="7tm_1"/>
    <property type="match status" value="1"/>
</dbReference>
<sequence length="492" mass="56932">MANESDMCHKWMMDLYMKQNVTLAEVNDRLLLRFLGGICFLSVLVVAGLIGNAHVLYIYYRKFRLTNYRIYVLWLAMLDMFNCGISAPCVIFYLLHPVTFPSETFCKIFRFLLYFCNVASTASLIPIAIDRGRKILSPLKSQITTTQAKMMCIMSLFVGLVLSWPAPILFGIYSERTGIPGLKGQRCLIEDRYAKSKEITVFNMISHKKIWQINIVMDSRYAIKRNQMRQRKLSTELENIHARLEGSLCLLEHEVKEVKKDQERQEEPEPDFDISYFKKKSETNTMGDARRRASSFSISESKTNLGGPRKPNLHERRESISKMHKIESPVAQYITSPLVPSYAKTRRMSLPANIFHSHEPFIGLHGSSSNSPGLNKGSDSSLKGSHNDVRRSRDSIRSRDSSPEMEKYECQMRRLKRELNQRIPKTIKQLSRIPLTSTEERHIIKYIKEEEHKQMTERKNAEILEGIQKCTYLRTKNPAELSVEEMLDRSPD</sequence>